<organism evidence="1">
    <name type="scientific">Haemonchus placei</name>
    <name type="common">Barber's pole worm</name>
    <dbReference type="NCBI Taxonomy" id="6290"/>
    <lineage>
        <taxon>Eukaryota</taxon>
        <taxon>Metazoa</taxon>
        <taxon>Ecdysozoa</taxon>
        <taxon>Nematoda</taxon>
        <taxon>Chromadorea</taxon>
        <taxon>Rhabditida</taxon>
        <taxon>Rhabditina</taxon>
        <taxon>Rhabditomorpha</taxon>
        <taxon>Strongyloidea</taxon>
        <taxon>Trichostrongylidae</taxon>
        <taxon>Haemonchus</taxon>
    </lineage>
</organism>
<sequence>LIRNNRKVSINSLRKPCAVHLRTEDGWEVSARYCNDFYP</sequence>
<accession>A0A0N4WVZ7</accession>
<evidence type="ECO:0000313" key="1">
    <source>
        <dbReference type="WBParaSite" id="HPLM_0001589201-mRNA-1"/>
    </source>
</evidence>
<proteinExistence type="predicted"/>
<dbReference type="WBParaSite" id="HPLM_0001589201-mRNA-1">
    <property type="protein sequence ID" value="HPLM_0001589201-mRNA-1"/>
    <property type="gene ID" value="HPLM_0001589201"/>
</dbReference>
<reference evidence="1" key="1">
    <citation type="submission" date="2017-02" db="UniProtKB">
        <authorList>
            <consortium name="WormBaseParasite"/>
        </authorList>
    </citation>
    <scope>IDENTIFICATION</scope>
</reference>
<name>A0A0N4WVZ7_HAEPC</name>
<protein>
    <submittedName>
        <fullName evidence="1">Glycoprotein 120</fullName>
    </submittedName>
</protein>
<dbReference type="AlphaFoldDB" id="A0A0N4WVZ7"/>